<evidence type="ECO:0000313" key="2">
    <source>
        <dbReference type="EMBL" id="TMS33670.1"/>
    </source>
</evidence>
<dbReference type="EMBL" id="AZBU02000001">
    <property type="protein sequence ID" value="TMS33670.1"/>
    <property type="molecule type" value="Genomic_DNA"/>
</dbReference>
<gene>
    <name evidence="2" type="ORF">L596_001382</name>
</gene>
<organism evidence="2 3">
    <name type="scientific">Steinernema carpocapsae</name>
    <name type="common">Entomopathogenic nematode</name>
    <dbReference type="NCBI Taxonomy" id="34508"/>
    <lineage>
        <taxon>Eukaryota</taxon>
        <taxon>Metazoa</taxon>
        <taxon>Ecdysozoa</taxon>
        <taxon>Nematoda</taxon>
        <taxon>Chromadorea</taxon>
        <taxon>Rhabditida</taxon>
        <taxon>Tylenchina</taxon>
        <taxon>Panagrolaimomorpha</taxon>
        <taxon>Strongyloidoidea</taxon>
        <taxon>Steinernematidae</taxon>
        <taxon>Steinernema</taxon>
    </lineage>
</organism>
<name>A0A4U8UKW5_STECR</name>
<protein>
    <submittedName>
        <fullName evidence="2">Uncharacterized protein</fullName>
    </submittedName>
</protein>
<sequence length="138" mass="14805">MTRAFASPLLRHTSFPGVLRALMHLLADSFVAFFWAASAAAFFAAPAAFFLAALATLFSSAFVVFSIVFSSDDSEAASRVKDGKRDNSFKQNDNHTKIHPKTCRLCMISDEAAEVALHCRATSAASVACAHTKLSETA</sequence>
<feature type="transmembrane region" description="Helical" evidence="1">
    <location>
        <begin position="49"/>
        <end position="69"/>
    </location>
</feature>
<keyword evidence="3" id="KW-1185">Reference proteome</keyword>
<comment type="caution">
    <text evidence="2">The sequence shown here is derived from an EMBL/GenBank/DDBJ whole genome shotgun (WGS) entry which is preliminary data.</text>
</comment>
<dbReference type="Proteomes" id="UP000298663">
    <property type="component" value="Unassembled WGS sequence"/>
</dbReference>
<reference evidence="2 3" key="2">
    <citation type="journal article" date="2019" name="G3 (Bethesda)">
        <title>Hybrid Assembly of the Genome of the Entomopathogenic Nematode Steinernema carpocapsae Identifies the X-Chromosome.</title>
        <authorList>
            <person name="Serra L."/>
            <person name="Macchietto M."/>
            <person name="Macias-Munoz A."/>
            <person name="McGill C.J."/>
            <person name="Rodriguez I.M."/>
            <person name="Rodriguez B."/>
            <person name="Murad R."/>
            <person name="Mortazavi A."/>
        </authorList>
    </citation>
    <scope>NUCLEOTIDE SEQUENCE [LARGE SCALE GENOMIC DNA]</scope>
    <source>
        <strain evidence="2 3">ALL</strain>
    </source>
</reference>
<keyword evidence="1" id="KW-1133">Transmembrane helix</keyword>
<reference evidence="2 3" key="1">
    <citation type="journal article" date="2015" name="Genome Biol.">
        <title>Comparative genomics of Steinernema reveals deeply conserved gene regulatory networks.</title>
        <authorList>
            <person name="Dillman A.R."/>
            <person name="Macchietto M."/>
            <person name="Porter C.F."/>
            <person name="Rogers A."/>
            <person name="Williams B."/>
            <person name="Antoshechkin I."/>
            <person name="Lee M.M."/>
            <person name="Goodwin Z."/>
            <person name="Lu X."/>
            <person name="Lewis E.E."/>
            <person name="Goodrich-Blair H."/>
            <person name="Stock S.P."/>
            <person name="Adams B.J."/>
            <person name="Sternberg P.W."/>
            <person name="Mortazavi A."/>
        </authorList>
    </citation>
    <scope>NUCLEOTIDE SEQUENCE [LARGE SCALE GENOMIC DNA]</scope>
    <source>
        <strain evidence="2 3">ALL</strain>
    </source>
</reference>
<proteinExistence type="predicted"/>
<evidence type="ECO:0000313" key="3">
    <source>
        <dbReference type="Proteomes" id="UP000298663"/>
    </source>
</evidence>
<accession>A0A4U8UKW5</accession>
<feature type="transmembrane region" description="Helical" evidence="1">
    <location>
        <begin position="21"/>
        <end position="43"/>
    </location>
</feature>
<keyword evidence="1" id="KW-0812">Transmembrane</keyword>
<keyword evidence="1" id="KW-0472">Membrane</keyword>
<dbReference type="AlphaFoldDB" id="A0A4U8UKW5"/>
<evidence type="ECO:0000256" key="1">
    <source>
        <dbReference type="SAM" id="Phobius"/>
    </source>
</evidence>